<gene>
    <name evidence="1" type="ORF">HMPREF3192_01483</name>
</gene>
<keyword evidence="2" id="KW-1185">Reference proteome</keyword>
<dbReference type="InterPro" id="IPR008822">
    <property type="entry name" value="Endonuclease_RusA-like"/>
</dbReference>
<protein>
    <submittedName>
        <fullName evidence="1">Crossover junction endodeoxyribonuclease RusA</fullName>
    </submittedName>
</protein>
<dbReference type="InterPro" id="IPR036614">
    <property type="entry name" value="RusA-like_sf"/>
</dbReference>
<dbReference type="Gene3D" id="3.30.1330.70">
    <property type="entry name" value="Holliday junction resolvase RusA"/>
    <property type="match status" value="1"/>
</dbReference>
<dbReference type="SUPFAM" id="SSF103084">
    <property type="entry name" value="Holliday junction resolvase RusA"/>
    <property type="match status" value="1"/>
</dbReference>
<proteinExistence type="predicted"/>
<accession>A0A133XPE4</accession>
<dbReference type="Proteomes" id="UP000070675">
    <property type="component" value="Unassembled WGS sequence"/>
</dbReference>
<evidence type="ECO:0000313" key="1">
    <source>
        <dbReference type="EMBL" id="KXB32803.1"/>
    </source>
</evidence>
<dbReference type="STRING" id="1393034.HMPREF3192_01483"/>
<comment type="caution">
    <text evidence="1">The sequence shown here is derived from an EMBL/GenBank/DDBJ whole genome shotgun (WGS) entry which is preliminary data.</text>
</comment>
<dbReference type="AlphaFoldDB" id="A0A133XPE4"/>
<evidence type="ECO:0000313" key="2">
    <source>
        <dbReference type="Proteomes" id="UP000070675"/>
    </source>
</evidence>
<dbReference type="PATRIC" id="fig|1393034.3.peg.1444"/>
<dbReference type="GO" id="GO:0006310">
    <property type="term" value="P:DNA recombination"/>
    <property type="evidence" value="ECO:0007669"/>
    <property type="project" value="InterPro"/>
</dbReference>
<sequence length="133" mass="14618">MQVIFSVPFVQGQARPRFGQGRAYDPATNVRAKRAIRAAFNETAAAQHFKPAPAHTPVCVDITTTRPLPASRPRKIASESDTFKPDIDNVAKLVLDALTAHAYADDAQVVKLNVTKVPRTRDMPEATTIVVYY</sequence>
<reference evidence="2" key="1">
    <citation type="submission" date="2016-01" db="EMBL/GenBank/DDBJ databases">
        <authorList>
            <person name="Mitreva M."/>
            <person name="Pepin K.H."/>
            <person name="Mihindukulasuriya K.A."/>
            <person name="Fulton R."/>
            <person name="Fronick C."/>
            <person name="O'Laughlin M."/>
            <person name="Miner T."/>
            <person name="Herter B."/>
            <person name="Rosa B.A."/>
            <person name="Cordes M."/>
            <person name="Tomlinson C."/>
            <person name="Wollam A."/>
            <person name="Palsikar V.B."/>
            <person name="Mardis E.R."/>
            <person name="Wilson R.K."/>
        </authorList>
    </citation>
    <scope>NUCLEOTIDE SEQUENCE [LARGE SCALE GENOMIC DNA]</scope>
    <source>
        <strain evidence="2">DNF00019</strain>
    </source>
</reference>
<dbReference type="GO" id="GO:0000287">
    <property type="term" value="F:magnesium ion binding"/>
    <property type="evidence" value="ECO:0007669"/>
    <property type="project" value="InterPro"/>
</dbReference>
<dbReference type="RefSeq" id="WP_066306713.1">
    <property type="nucleotide sequence ID" value="NZ_KQ959517.1"/>
</dbReference>
<dbReference type="EMBL" id="LSCR01000045">
    <property type="protein sequence ID" value="KXB32803.1"/>
    <property type="molecule type" value="Genomic_DNA"/>
</dbReference>
<dbReference type="OrthoDB" id="3182343at2"/>
<dbReference type="GO" id="GO:0006281">
    <property type="term" value="P:DNA repair"/>
    <property type="evidence" value="ECO:0007669"/>
    <property type="project" value="InterPro"/>
</dbReference>
<dbReference type="Pfam" id="PF05866">
    <property type="entry name" value="RusA"/>
    <property type="match status" value="1"/>
</dbReference>
<name>A0A133XPE4_9ACTN</name>
<organism evidence="1 2">
    <name type="scientific">Atopobium deltae</name>
    <dbReference type="NCBI Taxonomy" id="1393034"/>
    <lineage>
        <taxon>Bacteria</taxon>
        <taxon>Bacillati</taxon>
        <taxon>Actinomycetota</taxon>
        <taxon>Coriobacteriia</taxon>
        <taxon>Coriobacteriales</taxon>
        <taxon>Atopobiaceae</taxon>
        <taxon>Atopobium</taxon>
    </lineage>
</organism>